<evidence type="ECO:0000313" key="3">
    <source>
        <dbReference type="Proteomes" id="UP000005850"/>
    </source>
</evidence>
<protein>
    <submittedName>
        <fullName evidence="2">Transposase</fullName>
    </submittedName>
</protein>
<proteinExistence type="predicted"/>
<reference evidence="2 3" key="1">
    <citation type="journal article" date="2011" name="J. Bacteriol.">
        <title>Genome sequence of Brevibacillus laterosporus LMG 15441, a pathogen of invertebrates.</title>
        <authorList>
            <person name="Djukic M."/>
            <person name="Poehlein A."/>
            <person name="Thurmer A."/>
            <person name="Daniel R."/>
        </authorList>
    </citation>
    <scope>NUCLEOTIDE SEQUENCE [LARGE SCALE GENOMIC DNA]</scope>
    <source>
        <strain evidence="2 3">LMG 15441</strain>
    </source>
</reference>
<evidence type="ECO:0000313" key="2">
    <source>
        <dbReference type="EMBL" id="AIG24649.1"/>
    </source>
</evidence>
<feature type="region of interest" description="Disordered" evidence="1">
    <location>
        <begin position="56"/>
        <end position="79"/>
    </location>
</feature>
<accession>A0A075QYG0</accession>
<dbReference type="InterPro" id="IPR052057">
    <property type="entry name" value="IS150/IS1296_orfA-like"/>
</dbReference>
<dbReference type="RefSeq" id="WP_003333719.1">
    <property type="nucleotide sequence ID" value="NZ_CP007806.1"/>
</dbReference>
<name>A0A075QYG0_BRELA</name>
<dbReference type="KEGG" id="blr:BRLA_c002540"/>
<organism evidence="2 3">
    <name type="scientific">Brevibacillus laterosporus LMG 15441</name>
    <dbReference type="NCBI Taxonomy" id="1042163"/>
    <lineage>
        <taxon>Bacteria</taxon>
        <taxon>Bacillati</taxon>
        <taxon>Bacillota</taxon>
        <taxon>Bacilli</taxon>
        <taxon>Bacillales</taxon>
        <taxon>Paenibacillaceae</taxon>
        <taxon>Brevibacillus</taxon>
    </lineage>
</organism>
<dbReference type="EMBL" id="CP007806">
    <property type="protein sequence ID" value="AIG24649.1"/>
    <property type="molecule type" value="Genomic_DNA"/>
</dbReference>
<dbReference type="eggNOG" id="COG2963">
    <property type="taxonomic scope" value="Bacteria"/>
</dbReference>
<sequence length="102" mass="12060">MGKIRKTYSKDFKLKAVQLYLNGEQGYKTLTRDLGISDPSILRGWVNHYRKEGIQGLDENRGRTKNPLRGRPRTRPESMEEEIVRLRAENEFLKKWLGLEKR</sequence>
<dbReference type="InterPro" id="IPR009057">
    <property type="entry name" value="Homeodomain-like_sf"/>
</dbReference>
<gene>
    <name evidence="2" type="ORF">BRLA_c002540</name>
</gene>
<dbReference type="GO" id="GO:0003677">
    <property type="term" value="F:DNA binding"/>
    <property type="evidence" value="ECO:0007669"/>
    <property type="project" value="InterPro"/>
</dbReference>
<dbReference type="PANTHER" id="PTHR33795:SF1">
    <property type="entry name" value="INSERTION ELEMENT IS150 PROTEIN INSJ"/>
    <property type="match status" value="1"/>
</dbReference>
<dbReference type="HOGENOM" id="CLU_027402_19_1_9"/>
<dbReference type="AlphaFoldDB" id="A0A075QYG0"/>
<keyword evidence="3" id="KW-1185">Reference proteome</keyword>
<dbReference type="Pfam" id="PF01527">
    <property type="entry name" value="HTH_Tnp_1"/>
    <property type="match status" value="1"/>
</dbReference>
<dbReference type="Gene3D" id="1.10.10.60">
    <property type="entry name" value="Homeodomain-like"/>
    <property type="match status" value="1"/>
</dbReference>
<dbReference type="GO" id="GO:0006313">
    <property type="term" value="P:DNA transposition"/>
    <property type="evidence" value="ECO:0007669"/>
    <property type="project" value="InterPro"/>
</dbReference>
<feature type="compositionally biased region" description="Basic residues" evidence="1">
    <location>
        <begin position="63"/>
        <end position="73"/>
    </location>
</feature>
<dbReference type="GO" id="GO:0004803">
    <property type="term" value="F:transposase activity"/>
    <property type="evidence" value="ECO:0007669"/>
    <property type="project" value="InterPro"/>
</dbReference>
<dbReference type="PANTHER" id="PTHR33795">
    <property type="entry name" value="INSERTION ELEMENT IS150 PROTEIN INSJ"/>
    <property type="match status" value="1"/>
</dbReference>
<dbReference type="STRING" id="1042163.BRLA_c002540"/>
<evidence type="ECO:0000256" key="1">
    <source>
        <dbReference type="SAM" id="MobiDB-lite"/>
    </source>
</evidence>
<dbReference type="Proteomes" id="UP000005850">
    <property type="component" value="Chromosome"/>
</dbReference>
<dbReference type="InterPro" id="IPR002514">
    <property type="entry name" value="Transposase_8"/>
</dbReference>
<dbReference type="SUPFAM" id="SSF46689">
    <property type="entry name" value="Homeodomain-like"/>
    <property type="match status" value="1"/>
</dbReference>